<dbReference type="AlphaFoldDB" id="A0A1X9SLT0"/>
<dbReference type="EC" id="3.6.1.9" evidence="4"/>
<dbReference type="NCBIfam" id="NF003141">
    <property type="entry name" value="PRK04056.1"/>
    <property type="match status" value="1"/>
</dbReference>
<proteinExistence type="inferred from homology"/>
<evidence type="ECO:0000256" key="1">
    <source>
        <dbReference type="ARBA" id="ARBA00001968"/>
    </source>
</evidence>
<comment type="catalytic activity">
    <reaction evidence="4">
        <text>a 2'-deoxyribonucleoside 5'-triphosphate + H2O = a 2'-deoxyribonucleoside 5'-phosphate + diphosphate + H(+)</text>
        <dbReference type="Rhea" id="RHEA:44644"/>
        <dbReference type="ChEBI" id="CHEBI:15377"/>
        <dbReference type="ChEBI" id="CHEBI:15378"/>
        <dbReference type="ChEBI" id="CHEBI:33019"/>
        <dbReference type="ChEBI" id="CHEBI:61560"/>
        <dbReference type="ChEBI" id="CHEBI:65317"/>
        <dbReference type="EC" id="3.6.1.9"/>
    </reaction>
</comment>
<dbReference type="Proteomes" id="UP000202031">
    <property type="component" value="Chromosome"/>
</dbReference>
<dbReference type="GO" id="GO:0005737">
    <property type="term" value="C:cytoplasm"/>
    <property type="evidence" value="ECO:0007669"/>
    <property type="project" value="UniProtKB-SubCell"/>
</dbReference>
<protein>
    <recommendedName>
        <fullName evidence="4">Nucleoside triphosphate pyrophosphatase</fullName>
        <ecNumber evidence="4">3.6.1.9</ecNumber>
    </recommendedName>
    <alternativeName>
        <fullName evidence="4">Nucleotide pyrophosphatase</fullName>
        <shortName evidence="4">Nucleotide PPase</shortName>
    </alternativeName>
</protein>
<dbReference type="GeneID" id="46920887"/>
<comment type="function">
    <text evidence="4">Nucleoside triphosphate pyrophosphatase. May have a dual role in cell division arrest and in preventing the incorporation of modified nucleotides into cellular nucleic acids.</text>
</comment>
<dbReference type="PANTHER" id="PTHR43213">
    <property type="entry name" value="BIFUNCTIONAL DTTP/UTP PYROPHOSPHATASE/METHYLTRANSFERASE PROTEIN-RELATED"/>
    <property type="match status" value="1"/>
</dbReference>
<accession>A0A1X9SLT0</accession>
<evidence type="ECO:0000313" key="6">
    <source>
        <dbReference type="Proteomes" id="UP000202031"/>
    </source>
</evidence>
<evidence type="ECO:0000256" key="3">
    <source>
        <dbReference type="ARBA" id="ARBA00023080"/>
    </source>
</evidence>
<sequence>MIVLASSSASRALILKEHGVEFIQVCMEYDESLDINLPPAKYATSITNNKAKQFFDKFKNRYDRVLFADSSVVSQGVILGKAKDEMEARYMLNLQSDNLTSVYTAMKFISQKISIDMLSVASYKFSKFDEDDLERYIASNLWRDKAGAMMIEGFNKKYIKYQKGNKPTAMGLDIISLKAFL</sequence>
<comment type="cofactor">
    <cofactor evidence="1 4">
        <name>a divalent metal cation</name>
        <dbReference type="ChEBI" id="CHEBI:60240"/>
    </cofactor>
</comment>
<dbReference type="KEGG" id="clx:CLAN_0414"/>
<reference evidence="6" key="2">
    <citation type="journal article" date="2017" name="Genome Biol. Evol.">
        <title>Comparative genomic analysis identifies a Campylobacter clade deficient in selenium metabolism.</title>
        <authorList>
            <person name="Miller W.G."/>
            <person name="Yee E."/>
            <person name="Lopes B.S."/>
            <person name="Chapman M.H."/>
            <person name="Huynh S."/>
            <person name="Bono J.L."/>
            <person name="Parker C.T."/>
            <person name="Strachan N.J.C."/>
            <person name="Forbes K.J."/>
        </authorList>
    </citation>
    <scope>NUCLEOTIDE SEQUENCE [LARGE SCALE GENOMIC DNA]</scope>
    <source>
        <strain evidence="6">NCTC 13004</strain>
    </source>
</reference>
<comment type="similarity">
    <text evidence="4">Belongs to the Maf family.</text>
</comment>
<evidence type="ECO:0000256" key="4">
    <source>
        <dbReference type="HAMAP-Rule" id="MF_00528"/>
    </source>
</evidence>
<feature type="active site" description="Proton acceptor" evidence="4">
    <location>
        <position position="69"/>
    </location>
</feature>
<dbReference type="Gene3D" id="3.90.950.10">
    <property type="match status" value="1"/>
</dbReference>
<keyword evidence="3 4" id="KW-0546">Nucleotide metabolism</keyword>
<keyword evidence="4" id="KW-0963">Cytoplasm</keyword>
<dbReference type="GO" id="GO:0009117">
    <property type="term" value="P:nucleotide metabolic process"/>
    <property type="evidence" value="ECO:0007669"/>
    <property type="project" value="UniProtKB-KW"/>
</dbReference>
<dbReference type="PIRSF" id="PIRSF006305">
    <property type="entry name" value="Maf"/>
    <property type="match status" value="1"/>
</dbReference>
<dbReference type="InterPro" id="IPR029001">
    <property type="entry name" value="ITPase-like_fam"/>
</dbReference>
<dbReference type="Pfam" id="PF02545">
    <property type="entry name" value="Maf"/>
    <property type="match status" value="1"/>
</dbReference>
<dbReference type="RefSeq" id="WP_100590468.1">
    <property type="nucleotide sequence ID" value="NZ_CP015578.1"/>
</dbReference>
<dbReference type="GO" id="GO:0047429">
    <property type="term" value="F:nucleoside triphosphate diphosphatase activity"/>
    <property type="evidence" value="ECO:0007669"/>
    <property type="project" value="UniProtKB-EC"/>
</dbReference>
<keyword evidence="2 4" id="KW-0378">Hydrolase</keyword>
<dbReference type="PANTHER" id="PTHR43213:SF5">
    <property type="entry name" value="BIFUNCTIONAL DTTP_UTP PYROPHOSPHATASE_METHYLTRANSFERASE PROTEIN-RELATED"/>
    <property type="match status" value="1"/>
</dbReference>
<dbReference type="SUPFAM" id="SSF52972">
    <property type="entry name" value="ITPase-like"/>
    <property type="match status" value="1"/>
</dbReference>
<dbReference type="InterPro" id="IPR003697">
    <property type="entry name" value="Maf-like"/>
</dbReference>
<name>A0A1X9SLT0_9BACT</name>
<comment type="catalytic activity">
    <reaction evidence="4">
        <text>a ribonucleoside 5'-triphosphate + H2O = a ribonucleoside 5'-phosphate + diphosphate + H(+)</text>
        <dbReference type="Rhea" id="RHEA:23996"/>
        <dbReference type="ChEBI" id="CHEBI:15377"/>
        <dbReference type="ChEBI" id="CHEBI:15378"/>
        <dbReference type="ChEBI" id="CHEBI:33019"/>
        <dbReference type="ChEBI" id="CHEBI:58043"/>
        <dbReference type="ChEBI" id="CHEBI:61557"/>
        <dbReference type="EC" id="3.6.1.9"/>
    </reaction>
</comment>
<comment type="caution">
    <text evidence="4">Lacks conserved residue(s) required for the propagation of feature annotation.</text>
</comment>
<reference evidence="6" key="1">
    <citation type="journal article" date="2017" name="Genome Biol. Evol.">
        <title>Comparative Genomic Analysis Identifies a Campylobacter Clade Deficient in Selenium Metabolism.</title>
        <authorList>
            <person name="Miller W.G."/>
            <person name="Yee E."/>
            <person name="Lopes B.S."/>
            <person name="Chapman M.H."/>
            <person name="Huynh S."/>
            <person name="Bono J.L."/>
            <person name="Parker C.T."/>
            <person name="Strachan N.J.C."/>
            <person name="Forbes K.J."/>
        </authorList>
    </citation>
    <scope>NUCLEOTIDE SEQUENCE [LARGE SCALE GENOMIC DNA]</scope>
    <source>
        <strain evidence="6">NCTC 13004</strain>
    </source>
</reference>
<evidence type="ECO:0000256" key="2">
    <source>
        <dbReference type="ARBA" id="ARBA00022801"/>
    </source>
</evidence>
<evidence type="ECO:0000313" key="5">
    <source>
        <dbReference type="EMBL" id="ARQ97172.1"/>
    </source>
</evidence>
<gene>
    <name evidence="5" type="primary">maf</name>
    <name evidence="5" type="ORF">CLAN_0414</name>
</gene>
<dbReference type="HAMAP" id="MF_00528">
    <property type="entry name" value="Maf"/>
    <property type="match status" value="1"/>
</dbReference>
<dbReference type="EMBL" id="CP015578">
    <property type="protein sequence ID" value="ARQ97172.1"/>
    <property type="molecule type" value="Genomic_DNA"/>
</dbReference>
<comment type="subcellular location">
    <subcellularLocation>
        <location evidence="4">Cytoplasm</location>
    </subcellularLocation>
</comment>
<organism evidence="5 6">
    <name type="scientific">Campylobacter lanienae NCTC 13004</name>
    <dbReference type="NCBI Taxonomy" id="1031753"/>
    <lineage>
        <taxon>Bacteria</taxon>
        <taxon>Pseudomonadati</taxon>
        <taxon>Campylobacterota</taxon>
        <taxon>Epsilonproteobacteria</taxon>
        <taxon>Campylobacterales</taxon>
        <taxon>Campylobacteraceae</taxon>
        <taxon>Campylobacter</taxon>
    </lineage>
</organism>